<feature type="compositionally biased region" description="Basic and acidic residues" evidence="1">
    <location>
        <begin position="405"/>
        <end position="423"/>
    </location>
</feature>
<accession>A0A162IPT1</accession>
<dbReference type="AlphaFoldDB" id="A0A162IPT1"/>
<feature type="domain" description="AB hydrolase-1" evidence="2">
    <location>
        <begin position="47"/>
        <end position="178"/>
    </location>
</feature>
<proteinExistence type="predicted"/>
<dbReference type="Gene3D" id="3.40.50.1820">
    <property type="entry name" value="alpha/beta hydrolase"/>
    <property type="match status" value="1"/>
</dbReference>
<dbReference type="EMBL" id="AZGY01000007">
    <property type="protein sequence ID" value="KZZ96533.1"/>
    <property type="molecule type" value="Genomic_DNA"/>
</dbReference>
<feature type="region of interest" description="Disordered" evidence="1">
    <location>
        <begin position="380"/>
        <end position="443"/>
    </location>
</feature>
<feature type="compositionally biased region" description="Polar residues" evidence="1">
    <location>
        <begin position="427"/>
        <end position="443"/>
    </location>
</feature>
<evidence type="ECO:0000313" key="4">
    <source>
        <dbReference type="Proteomes" id="UP000078544"/>
    </source>
</evidence>
<feature type="compositionally biased region" description="Basic and acidic residues" evidence="1">
    <location>
        <begin position="526"/>
        <end position="544"/>
    </location>
</feature>
<feature type="compositionally biased region" description="Basic and acidic residues" evidence="1">
    <location>
        <begin position="474"/>
        <end position="507"/>
    </location>
</feature>
<evidence type="ECO:0000313" key="3">
    <source>
        <dbReference type="EMBL" id="KZZ96533.1"/>
    </source>
</evidence>
<dbReference type="SUPFAM" id="SSF53474">
    <property type="entry name" value="alpha/beta-Hydrolases"/>
    <property type="match status" value="1"/>
</dbReference>
<feature type="region of interest" description="Disordered" evidence="1">
    <location>
        <begin position="526"/>
        <end position="583"/>
    </location>
</feature>
<dbReference type="PANTHER" id="PTHR47842:SF3">
    <property type="entry name" value="DUF676 DOMAIN-CONTAINING PROTEIN"/>
    <property type="match status" value="1"/>
</dbReference>
<dbReference type="OrthoDB" id="3248508at2759"/>
<dbReference type="PANTHER" id="PTHR47842">
    <property type="entry name" value="EXPRESSED PROTEIN"/>
    <property type="match status" value="1"/>
</dbReference>
<gene>
    <name evidence="3" type="ORF">AAL_03762</name>
</gene>
<evidence type="ECO:0000259" key="2">
    <source>
        <dbReference type="Pfam" id="PF12697"/>
    </source>
</evidence>
<organism evidence="3 4">
    <name type="scientific">Moelleriella libera RCEF 2490</name>
    <dbReference type="NCBI Taxonomy" id="1081109"/>
    <lineage>
        <taxon>Eukaryota</taxon>
        <taxon>Fungi</taxon>
        <taxon>Dikarya</taxon>
        <taxon>Ascomycota</taxon>
        <taxon>Pezizomycotina</taxon>
        <taxon>Sordariomycetes</taxon>
        <taxon>Hypocreomycetidae</taxon>
        <taxon>Hypocreales</taxon>
        <taxon>Clavicipitaceae</taxon>
        <taxon>Moelleriella</taxon>
    </lineage>
</organism>
<feature type="region of interest" description="Disordered" evidence="1">
    <location>
        <begin position="1"/>
        <end position="34"/>
    </location>
</feature>
<feature type="region of interest" description="Disordered" evidence="1">
    <location>
        <begin position="460"/>
        <end position="507"/>
    </location>
</feature>
<keyword evidence="4" id="KW-1185">Reference proteome</keyword>
<protein>
    <recommendedName>
        <fullName evidence="2">AB hydrolase-1 domain-containing protein</fullName>
    </recommendedName>
</protein>
<comment type="caution">
    <text evidence="3">The sequence shown here is derived from an EMBL/GenBank/DDBJ whole genome shotgun (WGS) entry which is preliminary data.</text>
</comment>
<dbReference type="STRING" id="1081109.A0A162IPT1"/>
<dbReference type="InterPro" id="IPR000073">
    <property type="entry name" value="AB_hydrolase_1"/>
</dbReference>
<feature type="compositionally biased region" description="Basic and acidic residues" evidence="1">
    <location>
        <begin position="230"/>
        <end position="242"/>
    </location>
</feature>
<dbReference type="InterPro" id="IPR029058">
    <property type="entry name" value="AB_hydrolase_fold"/>
</dbReference>
<feature type="region of interest" description="Disordered" evidence="1">
    <location>
        <begin position="173"/>
        <end position="242"/>
    </location>
</feature>
<dbReference type="Proteomes" id="UP000078544">
    <property type="component" value="Unassembled WGS sequence"/>
</dbReference>
<name>A0A162IPT1_9HYPO</name>
<sequence>MSYPGSTSPEASPRLSTSCLEDPRTSSTQSLVPSLSEAGNRRKLLLIYIHGFCGNDQSFQSFPAHVHAFLRTLLAPTHAIHTKIYPRYKTYRAIEVARDNFSAWLEPHESSSTDVILVGHSMGGLLAAEPDRASDQSRPFKHRILGTVALDSPFLGLHPGIVKSGISSLFQSAPRPGGSLENAVKQDHSQDASLESLSASWPQPGPSDSSATVTPHPKDCPSISPSQRPLDPHFDPPFHNDTHIPERSTWKRLLHFTAKHQHEGLFNAVGKHITSHLEFGACLADYRGLRKRYSRLRELEDVDEIKLQTLGRPTGPLARVRFINYYTLSPGRPKPIQPEFEAAGEDIKPVEARAHRTQDRASFEGSQHILVTDVSSPGSIALAENQPDGEIGLKNPFTHSASSEGDDREKKSRDPSEYNRNDDAGNPTGNQSATPAMDSGLSTMRTLDPIPLIEEPAAQKYAGEELGLPAVPDAPERPEASDLEQLTDKDSRKQAEKEDRRRLKAYERAVKDRDKAIQERNKLIEKQRKKAAKEEAKRLREEAKQPLASPVLSQDAGSSEQHEEPSSRVQASPTQDHCKKSKKKSRTFCYVPGSGGDQAWIDVYMEGMDEVAAHCGLFLPGAHYDKLVGDVGMRVAAWVHEDLTKKAILEGGC</sequence>
<feature type="compositionally biased region" description="Polar residues" evidence="1">
    <location>
        <begin position="1"/>
        <end position="33"/>
    </location>
</feature>
<feature type="compositionally biased region" description="Polar residues" evidence="1">
    <location>
        <begin position="191"/>
        <end position="213"/>
    </location>
</feature>
<evidence type="ECO:0000256" key="1">
    <source>
        <dbReference type="SAM" id="MobiDB-lite"/>
    </source>
</evidence>
<reference evidence="3 4" key="1">
    <citation type="journal article" date="2016" name="Genome Biol. Evol.">
        <title>Divergent and convergent evolution of fungal pathogenicity.</title>
        <authorList>
            <person name="Shang Y."/>
            <person name="Xiao G."/>
            <person name="Zheng P."/>
            <person name="Cen K."/>
            <person name="Zhan S."/>
            <person name="Wang C."/>
        </authorList>
    </citation>
    <scope>NUCLEOTIDE SEQUENCE [LARGE SCALE GENOMIC DNA]</scope>
    <source>
        <strain evidence="3 4">RCEF 2490</strain>
    </source>
</reference>
<dbReference type="Pfam" id="PF12697">
    <property type="entry name" value="Abhydrolase_6"/>
    <property type="match status" value="1"/>
</dbReference>